<dbReference type="OrthoDB" id="9782876at2"/>
<gene>
    <name evidence="6" type="primary">astE</name>
    <name evidence="6" type="ORF">MBHS_04297</name>
</gene>
<dbReference type="RefSeq" id="WP_103921949.1">
    <property type="nucleotide sequence ID" value="NZ_FMSV02000549.1"/>
</dbReference>
<protein>
    <submittedName>
        <fullName evidence="6">Succinylglutamate desuccinylase</fullName>
        <ecNumber evidence="6">3.5.1.96</ecNumber>
    </submittedName>
</protein>
<dbReference type="InterPro" id="IPR050178">
    <property type="entry name" value="AspA/AstE_fam"/>
</dbReference>
<dbReference type="EMBL" id="FMSV02000549">
    <property type="protein sequence ID" value="SEH08405.1"/>
    <property type="molecule type" value="Genomic_DNA"/>
</dbReference>
<dbReference type="GO" id="GO:0009017">
    <property type="term" value="F:succinylglutamate desuccinylase activity"/>
    <property type="evidence" value="ECO:0007669"/>
    <property type="project" value="UniProtKB-EC"/>
</dbReference>
<evidence type="ECO:0000256" key="4">
    <source>
        <dbReference type="ARBA" id="ARBA00022833"/>
    </source>
</evidence>
<keyword evidence="2" id="KW-0479">Metal-binding</keyword>
<dbReference type="EC" id="3.5.1.96" evidence="6"/>
<name>A0A1H6FH94_9GAMM</name>
<evidence type="ECO:0000313" key="7">
    <source>
        <dbReference type="Proteomes" id="UP000236724"/>
    </source>
</evidence>
<dbReference type="GO" id="GO:0046872">
    <property type="term" value="F:metal ion binding"/>
    <property type="evidence" value="ECO:0007669"/>
    <property type="project" value="UniProtKB-KW"/>
</dbReference>
<evidence type="ECO:0000256" key="3">
    <source>
        <dbReference type="ARBA" id="ARBA00022801"/>
    </source>
</evidence>
<sequence>MLIELDYLPKALLEMPASQLHKIIPQPTLIHLQGRHQAPLFVSVLMHGNETTGFLAMQQLLKRYRPGGGTHELPRSLSLFIANVSAAKQGKRHLEAQPDYNRIWSAEEHPDTPEYQMTQKIIKIMSERQVFASVDIHNNTGLNPHYACINVLHHDFFHLATLFSRTVVYFIRPASVQSMAFSCLCPAVTLECGQAGEPHGTEHAIEYIDACLHLSHFPEHPVAEQDMELFHTVATVRVPEHIDFAFGEQTTPLQFSQDMDHMNFRELSAGTVFGQLAPFAALSQIPLQVINEAGQDATAQYFMLKHNAIQLRCPVMPAMLTTDTDIIRQDCLCYLMERKAYHQPLAGH</sequence>
<organism evidence="6 7">
    <name type="scientific">Candidatus Venteria ishoeyi</name>
    <dbReference type="NCBI Taxonomy" id="1899563"/>
    <lineage>
        <taxon>Bacteria</taxon>
        <taxon>Pseudomonadati</taxon>
        <taxon>Pseudomonadota</taxon>
        <taxon>Gammaproteobacteria</taxon>
        <taxon>Thiotrichales</taxon>
        <taxon>Thiotrichaceae</taxon>
        <taxon>Venteria</taxon>
    </lineage>
</organism>
<keyword evidence="7" id="KW-1185">Reference proteome</keyword>
<dbReference type="PANTHER" id="PTHR15162:SF7">
    <property type="entry name" value="SUCCINYLGLUTAMATE DESUCCINYLASE"/>
    <property type="match status" value="1"/>
</dbReference>
<dbReference type="PANTHER" id="PTHR15162">
    <property type="entry name" value="ASPARTOACYLASE"/>
    <property type="match status" value="1"/>
</dbReference>
<dbReference type="SUPFAM" id="SSF53187">
    <property type="entry name" value="Zn-dependent exopeptidases"/>
    <property type="match status" value="1"/>
</dbReference>
<evidence type="ECO:0000259" key="5">
    <source>
        <dbReference type="Pfam" id="PF24827"/>
    </source>
</evidence>
<keyword evidence="4" id="KW-0862">Zinc</keyword>
<evidence type="ECO:0000313" key="6">
    <source>
        <dbReference type="EMBL" id="SEH08405.1"/>
    </source>
</evidence>
<proteinExistence type="predicted"/>
<dbReference type="AlphaFoldDB" id="A0A1H6FH94"/>
<accession>A0A1H6FH94</accession>
<evidence type="ECO:0000256" key="2">
    <source>
        <dbReference type="ARBA" id="ARBA00022723"/>
    </source>
</evidence>
<dbReference type="GO" id="GO:0005829">
    <property type="term" value="C:cytosol"/>
    <property type="evidence" value="ECO:0007669"/>
    <property type="project" value="TreeGrafter"/>
</dbReference>
<reference evidence="6 7" key="1">
    <citation type="submission" date="2016-10" db="EMBL/GenBank/DDBJ databases">
        <authorList>
            <person name="de Groot N.N."/>
        </authorList>
    </citation>
    <scope>NUCLEOTIDE SEQUENCE [LARGE SCALE GENOMIC DNA]</scope>
    <source>
        <strain evidence="6">MBHS1</strain>
    </source>
</reference>
<dbReference type="InterPro" id="IPR055438">
    <property type="entry name" value="AstE_AspA_cat"/>
</dbReference>
<dbReference type="GO" id="GO:0016788">
    <property type="term" value="F:hydrolase activity, acting on ester bonds"/>
    <property type="evidence" value="ECO:0007669"/>
    <property type="project" value="InterPro"/>
</dbReference>
<dbReference type="Gene3D" id="3.40.630.10">
    <property type="entry name" value="Zn peptidases"/>
    <property type="match status" value="1"/>
</dbReference>
<feature type="domain" description="Succinylglutamate desuccinylase/Aspartoacylase catalytic" evidence="5">
    <location>
        <begin position="46"/>
        <end position="197"/>
    </location>
</feature>
<dbReference type="CDD" id="cd06256">
    <property type="entry name" value="M14_ASTE_ASPA-like"/>
    <property type="match status" value="1"/>
</dbReference>
<keyword evidence="3 6" id="KW-0378">Hydrolase</keyword>
<dbReference type="Pfam" id="PF24827">
    <property type="entry name" value="AstE_AspA_cat"/>
    <property type="match status" value="1"/>
</dbReference>
<dbReference type="Proteomes" id="UP000236724">
    <property type="component" value="Unassembled WGS sequence"/>
</dbReference>
<evidence type="ECO:0000256" key="1">
    <source>
        <dbReference type="ARBA" id="ARBA00001947"/>
    </source>
</evidence>
<comment type="cofactor">
    <cofactor evidence="1">
        <name>Zn(2+)</name>
        <dbReference type="ChEBI" id="CHEBI:29105"/>
    </cofactor>
</comment>